<proteinExistence type="predicted"/>
<organism evidence="1 2">
    <name type="scientific">Spodoptera littoralis</name>
    <name type="common">Egyptian cotton leafworm</name>
    <dbReference type="NCBI Taxonomy" id="7109"/>
    <lineage>
        <taxon>Eukaryota</taxon>
        <taxon>Metazoa</taxon>
        <taxon>Ecdysozoa</taxon>
        <taxon>Arthropoda</taxon>
        <taxon>Hexapoda</taxon>
        <taxon>Insecta</taxon>
        <taxon>Pterygota</taxon>
        <taxon>Neoptera</taxon>
        <taxon>Endopterygota</taxon>
        <taxon>Lepidoptera</taxon>
        <taxon>Glossata</taxon>
        <taxon>Ditrysia</taxon>
        <taxon>Noctuoidea</taxon>
        <taxon>Noctuidae</taxon>
        <taxon>Amphipyrinae</taxon>
        <taxon>Spodoptera</taxon>
    </lineage>
</organism>
<name>A0A9P0N4E5_SPOLI</name>
<dbReference type="AlphaFoldDB" id="A0A9P0N4E5"/>
<reference evidence="1" key="1">
    <citation type="submission" date="2022-02" db="EMBL/GenBank/DDBJ databases">
        <authorList>
            <person name="King R."/>
        </authorList>
    </citation>
    <scope>NUCLEOTIDE SEQUENCE</scope>
</reference>
<gene>
    <name evidence="1" type="ORF">SPLIT_LOCUS6486</name>
</gene>
<evidence type="ECO:0000313" key="1">
    <source>
        <dbReference type="EMBL" id="CAH1641130.1"/>
    </source>
</evidence>
<dbReference type="Proteomes" id="UP001153321">
    <property type="component" value="Chromosome 22"/>
</dbReference>
<evidence type="ECO:0000313" key="2">
    <source>
        <dbReference type="Proteomes" id="UP001153321"/>
    </source>
</evidence>
<protein>
    <submittedName>
        <fullName evidence="1">Uncharacterized protein</fullName>
    </submittedName>
</protein>
<accession>A0A9P0N4E5</accession>
<dbReference type="EMBL" id="LR824553">
    <property type="protein sequence ID" value="CAH1641130.1"/>
    <property type="molecule type" value="Genomic_DNA"/>
</dbReference>
<keyword evidence="2" id="KW-1185">Reference proteome</keyword>
<sequence length="179" mass="20094">MFKNTSELYVVKESITDGSLSEHLVNIIICEPVSHCGQQLTETFLIDHTLVLFVKATKSIFDDILRICSLQTLTKECQEHGEVNRTRSLIHHAFQVILSRVFTKRSQHIMQVIFVYKSIPVLINHVECFFELSNLCLVKHSKDIGSGTLGTLLVGATATSCLAGRHCAICIFIFNTTIK</sequence>